<reference evidence="2" key="1">
    <citation type="submission" date="2020-08" db="EMBL/GenBank/DDBJ databases">
        <title>Genome public.</title>
        <authorList>
            <person name="Liu C."/>
            <person name="Sun Q."/>
        </authorList>
    </citation>
    <scope>NUCLEOTIDE SEQUENCE</scope>
    <source>
        <strain evidence="2">BX8</strain>
    </source>
</reference>
<evidence type="ECO:0000313" key="2">
    <source>
        <dbReference type="EMBL" id="MBC5580402.1"/>
    </source>
</evidence>
<dbReference type="PROSITE" id="PS00201">
    <property type="entry name" value="FLAVODOXIN"/>
    <property type="match status" value="1"/>
</dbReference>
<proteinExistence type="predicted"/>
<organism evidence="2 3">
    <name type="scientific">Anaerofilum hominis</name>
    <dbReference type="NCBI Taxonomy" id="2763016"/>
    <lineage>
        <taxon>Bacteria</taxon>
        <taxon>Bacillati</taxon>
        <taxon>Bacillota</taxon>
        <taxon>Clostridia</taxon>
        <taxon>Eubacteriales</taxon>
        <taxon>Oscillospiraceae</taxon>
        <taxon>Anaerofilum</taxon>
    </lineage>
</organism>
<dbReference type="NCBIfam" id="NF045594">
    <property type="entry name" value="flavodox_BilS"/>
    <property type="match status" value="1"/>
</dbReference>
<dbReference type="InterPro" id="IPR008254">
    <property type="entry name" value="Flavodoxin/NO_synth"/>
</dbReference>
<dbReference type="Pfam" id="PF12641">
    <property type="entry name" value="Flavodoxin_3"/>
    <property type="match status" value="1"/>
</dbReference>
<comment type="caution">
    <text evidence="2">The sequence shown here is derived from an EMBL/GenBank/DDBJ whole genome shotgun (WGS) entry which is preliminary data.</text>
</comment>
<dbReference type="InterPro" id="IPR001226">
    <property type="entry name" value="Flavodoxin_CS"/>
</dbReference>
<evidence type="ECO:0000259" key="1">
    <source>
        <dbReference type="Pfam" id="PF12641"/>
    </source>
</evidence>
<sequence length="173" mass="18251">MKYAVVYISKTGNTAKVARAIREALPEGSCVAYGAPGEAAARADLIFAGSWTDKGACSGEMAAFLAGLSGKKVALFGTAGFGGSQEYFDTVLARMAKALPADCSMAGGFLCQGRMPQAVKTRYEAMVKAQPMDAQARAMLDNWALAYPHPDEADLEAARAFARRVVRENGGEK</sequence>
<dbReference type="EMBL" id="JACONZ010000001">
    <property type="protein sequence ID" value="MBC5580402.1"/>
    <property type="molecule type" value="Genomic_DNA"/>
</dbReference>
<accession>A0A923L0I5</accession>
<dbReference type="GO" id="GO:0009055">
    <property type="term" value="F:electron transfer activity"/>
    <property type="evidence" value="ECO:0007669"/>
    <property type="project" value="InterPro"/>
</dbReference>
<keyword evidence="3" id="KW-1185">Reference proteome</keyword>
<dbReference type="GO" id="GO:0010181">
    <property type="term" value="F:FMN binding"/>
    <property type="evidence" value="ECO:0007669"/>
    <property type="project" value="InterPro"/>
</dbReference>
<dbReference type="InterPro" id="IPR054633">
    <property type="entry name" value="BilS"/>
</dbReference>
<gene>
    <name evidence="2" type="ORF">H8S23_02675</name>
</gene>
<feature type="domain" description="Flavodoxin-like" evidence="1">
    <location>
        <begin position="5"/>
        <end position="162"/>
    </location>
</feature>
<evidence type="ECO:0000313" key="3">
    <source>
        <dbReference type="Proteomes" id="UP000659630"/>
    </source>
</evidence>
<dbReference type="SUPFAM" id="SSF52218">
    <property type="entry name" value="Flavoproteins"/>
    <property type="match status" value="1"/>
</dbReference>
<dbReference type="AlphaFoldDB" id="A0A923L0I5"/>
<dbReference type="Proteomes" id="UP000659630">
    <property type="component" value="Unassembled WGS sequence"/>
</dbReference>
<dbReference type="InterPro" id="IPR029039">
    <property type="entry name" value="Flavoprotein-like_sf"/>
</dbReference>
<dbReference type="GO" id="GO:0016651">
    <property type="term" value="F:oxidoreductase activity, acting on NAD(P)H"/>
    <property type="evidence" value="ECO:0007669"/>
    <property type="project" value="UniProtKB-ARBA"/>
</dbReference>
<dbReference type="RefSeq" id="WP_186886758.1">
    <property type="nucleotide sequence ID" value="NZ_JACONZ010000001.1"/>
</dbReference>
<protein>
    <submittedName>
        <fullName evidence="2">Flavodoxin family protein</fullName>
    </submittedName>
</protein>
<name>A0A923L0I5_9FIRM</name>
<dbReference type="Gene3D" id="3.40.50.360">
    <property type="match status" value="1"/>
</dbReference>